<keyword evidence="3" id="KW-1185">Reference proteome</keyword>
<gene>
    <name evidence="2" type="ORF">GCM10009742_26990</name>
</gene>
<organism evidence="2 3">
    <name type="scientific">Kribbella karoonensis</name>
    <dbReference type="NCBI Taxonomy" id="324851"/>
    <lineage>
        <taxon>Bacteria</taxon>
        <taxon>Bacillati</taxon>
        <taxon>Actinomycetota</taxon>
        <taxon>Actinomycetes</taxon>
        <taxon>Propionibacteriales</taxon>
        <taxon>Kribbellaceae</taxon>
        <taxon>Kribbella</taxon>
    </lineage>
</organism>
<protein>
    <recommendedName>
        <fullName evidence="1">Erythromycin biosynthesis protein CIII-like C-terminal domain-containing protein</fullName>
    </recommendedName>
</protein>
<name>A0ABN2DN14_9ACTN</name>
<accession>A0ABN2DN14</accession>
<dbReference type="Pfam" id="PF06722">
    <property type="entry name" value="EryCIII-like_C"/>
    <property type="match status" value="1"/>
</dbReference>
<dbReference type="PANTHER" id="PTHR48050:SF13">
    <property type="entry name" value="STEROL 3-BETA-GLUCOSYLTRANSFERASE UGT80A2"/>
    <property type="match status" value="1"/>
</dbReference>
<sequence length="384" mass="40939">MPNPSDANPGIQPLRIIHVIRDGGGTAAVELTVATKLRNRGHHVTVFGPPEVRDDTTRAGFELELLEWSPQRRREPEDLTPRMIAAAVPWAQQLMPVLRAQADVMVADCTAFGALMAARITGTVSASMMPTVYVAGRQDSQAAELQDAWAAARAGINRARAELGLGTIVSVTEQIIDADVLLMLTAHAFELPKVQPPANAQYVGPQLPRGASTTFTLPEGTEPLVLVSLSTSDQSQEGVLQRIIDALRSLRVRAVVTVGPAVDLVGLRAPEHVQLERFVPHDAVLRDADLVITHAGHGTVMAAVSAGVPLVCVPMGRDQPAVASRVEHHGLGVSVDPNASEDTLRTAIERVLGDSSYRTAAEKMAAQLEPDDRVATVIESLTEA</sequence>
<dbReference type="EMBL" id="BAAAND010000004">
    <property type="protein sequence ID" value="GAA1581072.1"/>
    <property type="molecule type" value="Genomic_DNA"/>
</dbReference>
<dbReference type="PANTHER" id="PTHR48050">
    <property type="entry name" value="STEROL 3-BETA-GLUCOSYLTRANSFERASE"/>
    <property type="match status" value="1"/>
</dbReference>
<dbReference type="SUPFAM" id="SSF53756">
    <property type="entry name" value="UDP-Glycosyltransferase/glycogen phosphorylase"/>
    <property type="match status" value="1"/>
</dbReference>
<dbReference type="InterPro" id="IPR002213">
    <property type="entry name" value="UDP_glucos_trans"/>
</dbReference>
<reference evidence="2 3" key="1">
    <citation type="journal article" date="2019" name="Int. J. Syst. Evol. Microbiol.">
        <title>The Global Catalogue of Microorganisms (GCM) 10K type strain sequencing project: providing services to taxonomists for standard genome sequencing and annotation.</title>
        <authorList>
            <consortium name="The Broad Institute Genomics Platform"/>
            <consortium name="The Broad Institute Genome Sequencing Center for Infectious Disease"/>
            <person name="Wu L."/>
            <person name="Ma J."/>
        </authorList>
    </citation>
    <scope>NUCLEOTIDE SEQUENCE [LARGE SCALE GENOMIC DNA]</scope>
    <source>
        <strain evidence="2 3">JCM 14304</strain>
    </source>
</reference>
<dbReference type="CDD" id="cd03784">
    <property type="entry name" value="GT1_Gtf-like"/>
    <property type="match status" value="1"/>
</dbReference>
<evidence type="ECO:0000259" key="1">
    <source>
        <dbReference type="Pfam" id="PF06722"/>
    </source>
</evidence>
<dbReference type="Proteomes" id="UP001500190">
    <property type="component" value="Unassembled WGS sequence"/>
</dbReference>
<evidence type="ECO:0000313" key="3">
    <source>
        <dbReference type="Proteomes" id="UP001500190"/>
    </source>
</evidence>
<comment type="caution">
    <text evidence="2">The sequence shown here is derived from an EMBL/GenBank/DDBJ whole genome shotgun (WGS) entry which is preliminary data.</text>
</comment>
<dbReference type="InterPro" id="IPR010610">
    <property type="entry name" value="EryCIII-like_C"/>
</dbReference>
<dbReference type="InterPro" id="IPR050426">
    <property type="entry name" value="Glycosyltransferase_28"/>
</dbReference>
<evidence type="ECO:0000313" key="2">
    <source>
        <dbReference type="EMBL" id="GAA1581072.1"/>
    </source>
</evidence>
<proteinExistence type="predicted"/>
<feature type="domain" description="Erythromycin biosynthesis protein CIII-like C-terminal" evidence="1">
    <location>
        <begin position="267"/>
        <end position="380"/>
    </location>
</feature>
<dbReference type="Gene3D" id="3.40.50.2000">
    <property type="entry name" value="Glycogen Phosphorylase B"/>
    <property type="match status" value="2"/>
</dbReference>
<dbReference type="RefSeq" id="WP_344190731.1">
    <property type="nucleotide sequence ID" value="NZ_BAAAND010000004.1"/>
</dbReference>